<accession>A0A498KJV1</accession>
<gene>
    <name evidence="2" type="ORF">DVH24_005489</name>
</gene>
<dbReference type="GO" id="GO:0004523">
    <property type="term" value="F:RNA-DNA hybrid ribonuclease activity"/>
    <property type="evidence" value="ECO:0007669"/>
    <property type="project" value="InterPro"/>
</dbReference>
<keyword evidence="3" id="KW-1185">Reference proteome</keyword>
<evidence type="ECO:0000259" key="1">
    <source>
        <dbReference type="Pfam" id="PF13456"/>
    </source>
</evidence>
<sequence>PWRYQLIDQVDQTSSGKTQNKCRRGLKRGVGVVAARVRRFKHVFSSAHIEASAAREGIALAVERAFQNLTIEGDSLQIATAQGSAPKTCLLLDTLWRTPKSMLVDITGALFIHVRHQANEIADRLARRACSESVDSHGSLTFFWKSALAISLLGVDYVSLICIFPSLPSTRPFGSSLASGSIGTPKLSEFAREQSHDE</sequence>
<proteinExistence type="predicted"/>
<dbReference type="AlphaFoldDB" id="A0A498KJV1"/>
<organism evidence="2 3">
    <name type="scientific">Malus domestica</name>
    <name type="common">Apple</name>
    <name type="synonym">Pyrus malus</name>
    <dbReference type="NCBI Taxonomy" id="3750"/>
    <lineage>
        <taxon>Eukaryota</taxon>
        <taxon>Viridiplantae</taxon>
        <taxon>Streptophyta</taxon>
        <taxon>Embryophyta</taxon>
        <taxon>Tracheophyta</taxon>
        <taxon>Spermatophyta</taxon>
        <taxon>Magnoliopsida</taxon>
        <taxon>eudicotyledons</taxon>
        <taxon>Gunneridae</taxon>
        <taxon>Pentapetalae</taxon>
        <taxon>rosids</taxon>
        <taxon>fabids</taxon>
        <taxon>Rosales</taxon>
        <taxon>Rosaceae</taxon>
        <taxon>Amygdaloideae</taxon>
        <taxon>Maleae</taxon>
        <taxon>Malus</taxon>
    </lineage>
</organism>
<evidence type="ECO:0000313" key="3">
    <source>
        <dbReference type="Proteomes" id="UP000290289"/>
    </source>
</evidence>
<protein>
    <recommendedName>
        <fullName evidence="1">RNase H type-1 domain-containing protein</fullName>
    </recommendedName>
</protein>
<dbReference type="InterPro" id="IPR002156">
    <property type="entry name" value="RNaseH_domain"/>
</dbReference>
<dbReference type="InterPro" id="IPR012337">
    <property type="entry name" value="RNaseH-like_sf"/>
</dbReference>
<dbReference type="PANTHER" id="PTHR47723:SF19">
    <property type="entry name" value="POLYNUCLEOTIDYL TRANSFERASE, RIBONUCLEASE H-LIKE SUPERFAMILY PROTEIN"/>
    <property type="match status" value="1"/>
</dbReference>
<comment type="caution">
    <text evidence="2">The sequence shown here is derived from an EMBL/GenBank/DDBJ whole genome shotgun (WGS) entry which is preliminary data.</text>
</comment>
<dbReference type="Gene3D" id="3.30.420.10">
    <property type="entry name" value="Ribonuclease H-like superfamily/Ribonuclease H"/>
    <property type="match status" value="1"/>
</dbReference>
<dbReference type="Pfam" id="PF13456">
    <property type="entry name" value="RVT_3"/>
    <property type="match status" value="1"/>
</dbReference>
<feature type="domain" description="RNase H type-1" evidence="1">
    <location>
        <begin position="33"/>
        <end position="129"/>
    </location>
</feature>
<dbReference type="EMBL" id="RDQH01000327">
    <property type="protein sequence ID" value="RXI07716.1"/>
    <property type="molecule type" value="Genomic_DNA"/>
</dbReference>
<dbReference type="InterPro" id="IPR053151">
    <property type="entry name" value="RNase_H-like"/>
</dbReference>
<evidence type="ECO:0000313" key="2">
    <source>
        <dbReference type="EMBL" id="RXI07716.1"/>
    </source>
</evidence>
<dbReference type="Proteomes" id="UP000290289">
    <property type="component" value="Chromosome 1"/>
</dbReference>
<dbReference type="PANTHER" id="PTHR47723">
    <property type="entry name" value="OS05G0353850 PROTEIN"/>
    <property type="match status" value="1"/>
</dbReference>
<reference evidence="2 3" key="1">
    <citation type="submission" date="2018-10" db="EMBL/GenBank/DDBJ databases">
        <title>A high-quality apple genome assembly.</title>
        <authorList>
            <person name="Hu J."/>
        </authorList>
    </citation>
    <scope>NUCLEOTIDE SEQUENCE [LARGE SCALE GENOMIC DNA]</scope>
    <source>
        <strain evidence="3">cv. HFTH1</strain>
        <tissue evidence="2">Young leaf</tissue>
    </source>
</reference>
<feature type="non-terminal residue" evidence="2">
    <location>
        <position position="1"/>
    </location>
</feature>
<name>A0A498KJV1_MALDO</name>
<dbReference type="SUPFAM" id="SSF53098">
    <property type="entry name" value="Ribonuclease H-like"/>
    <property type="match status" value="1"/>
</dbReference>
<dbReference type="GO" id="GO:0003676">
    <property type="term" value="F:nucleic acid binding"/>
    <property type="evidence" value="ECO:0007669"/>
    <property type="project" value="InterPro"/>
</dbReference>
<dbReference type="InterPro" id="IPR036397">
    <property type="entry name" value="RNaseH_sf"/>
</dbReference>